<reference evidence="2" key="1">
    <citation type="journal article" date="2016" name="Genome Biol. Evol.">
        <title>Comparative 'omics' of the Fusarium fujikuroi species complex highlights differences in genetic potential and metabolite synthesis.</title>
        <authorList>
            <person name="Niehaus E.-M."/>
            <person name="Muensterkoetter M."/>
            <person name="Proctor R.H."/>
            <person name="Brown D.W."/>
            <person name="Sharon A."/>
            <person name="Idan Y."/>
            <person name="Oren-Young L."/>
            <person name="Sieber C.M."/>
            <person name="Novak O."/>
            <person name="Pencik A."/>
            <person name="Tarkowska D."/>
            <person name="Hromadova K."/>
            <person name="Freeman S."/>
            <person name="Maymon M."/>
            <person name="Elazar M."/>
            <person name="Youssef S.A."/>
            <person name="El-Shabrawy E.S.M."/>
            <person name="Shalaby A.B.A."/>
            <person name="Houterman P."/>
            <person name="Brock N.L."/>
            <person name="Burkhardt I."/>
            <person name="Tsavkelova E.A."/>
            <person name="Dickschat J.S."/>
            <person name="Galuszka P."/>
            <person name="Gueldener U."/>
            <person name="Tudzynski B."/>
        </authorList>
    </citation>
    <scope>NUCLEOTIDE SEQUENCE [LARGE SCALE GENOMIC DNA]</scope>
    <source>
        <strain evidence="2">MRC7560</strain>
    </source>
</reference>
<dbReference type="GeneID" id="65093275"/>
<evidence type="ECO:0000313" key="2">
    <source>
        <dbReference type="Proteomes" id="UP000184255"/>
    </source>
</evidence>
<protein>
    <submittedName>
        <fullName evidence="1">Uncharacterized protein</fullName>
    </submittedName>
</protein>
<comment type="caution">
    <text evidence="1">The sequence shown here is derived from an EMBL/GenBank/DDBJ whole genome shotgun (WGS) entry which is preliminary data.</text>
</comment>
<dbReference type="Proteomes" id="UP000184255">
    <property type="component" value="Unassembled WGS sequence"/>
</dbReference>
<accession>A0A1L7TBU4</accession>
<name>A0A1L7TBU4_FUSMA</name>
<gene>
    <name evidence="1" type="ORF">FMAN_14026</name>
</gene>
<dbReference type="VEuPathDB" id="FungiDB:FMAN_14026"/>
<proteinExistence type="predicted"/>
<keyword evidence="2" id="KW-1185">Reference proteome</keyword>
<organism evidence="1 2">
    <name type="scientific">Fusarium mangiferae</name>
    <name type="common">Mango malformation disease fungus</name>
    <dbReference type="NCBI Taxonomy" id="192010"/>
    <lineage>
        <taxon>Eukaryota</taxon>
        <taxon>Fungi</taxon>
        <taxon>Dikarya</taxon>
        <taxon>Ascomycota</taxon>
        <taxon>Pezizomycotina</taxon>
        <taxon>Sordariomycetes</taxon>
        <taxon>Hypocreomycetidae</taxon>
        <taxon>Hypocreales</taxon>
        <taxon>Nectriaceae</taxon>
        <taxon>Fusarium</taxon>
        <taxon>Fusarium fujikuroi species complex</taxon>
    </lineage>
</organism>
<dbReference type="PANTHER" id="PTHR35391">
    <property type="entry name" value="C2H2-TYPE DOMAIN-CONTAINING PROTEIN-RELATED"/>
    <property type="match status" value="1"/>
</dbReference>
<dbReference type="RefSeq" id="XP_041683920.1">
    <property type="nucleotide sequence ID" value="XM_041833570.1"/>
</dbReference>
<dbReference type="EMBL" id="FCQH01000007">
    <property type="protein sequence ID" value="CVK96158.1"/>
    <property type="molecule type" value="Genomic_DNA"/>
</dbReference>
<dbReference type="PANTHER" id="PTHR35391:SF7">
    <property type="entry name" value="C2H2-TYPE DOMAIN-CONTAINING PROTEIN"/>
    <property type="match status" value="1"/>
</dbReference>
<evidence type="ECO:0000313" key="1">
    <source>
        <dbReference type="EMBL" id="CVK96158.1"/>
    </source>
</evidence>
<dbReference type="AlphaFoldDB" id="A0A1L7TBU4"/>
<sequence>MSKHLLLPCYRHWTSESKTGSQILGSTILGPDSKPIEEAIEDFVQTLEAVSSEITILHKITNTIRRASKDAQNSRAAERFKITDDQGNDVGPFFQSNCLKYINDRYHVASEEIRQRLASSMVLRRKRLPYRQDRYGKSPIYLPQKTSAPGILRPESEIMTTLGDAERPAKRKIIAAPSHSAMHSAETATPFSPEGYKKAAAPSIVSMSKTVQLSSEDELAFPPAPSGAFQRRFNKAKKYIEDRHKQRLSRIDNYYQGVDMTSIAPEANLAINDAEAARDRALAKAHDDCITAVSEVTCPYCFHVLPISEVLNELKWKYACQSWVPQHIHANQE</sequence>